<reference evidence="14" key="1">
    <citation type="submission" date="2025-08" db="UniProtKB">
        <authorList>
            <consortium name="RefSeq"/>
        </authorList>
    </citation>
    <scope>IDENTIFICATION</scope>
    <source>
        <tissue evidence="14">Whole body</tissue>
    </source>
</reference>
<dbReference type="InterPro" id="IPR000204">
    <property type="entry name" value="Orexin_rcpt"/>
</dbReference>
<keyword evidence="4 10" id="KW-1133">Transmembrane helix</keyword>
<feature type="chain" id="PRO_5045821216" evidence="11">
    <location>
        <begin position="21"/>
        <end position="554"/>
    </location>
</feature>
<dbReference type="Proteomes" id="UP001652626">
    <property type="component" value="Chromosome 25"/>
</dbReference>
<feature type="transmembrane region" description="Helical" evidence="10">
    <location>
        <begin position="341"/>
        <end position="362"/>
    </location>
</feature>
<sequence length="554" mass="64078">MFRIIFFVVIIIVNVKYNNARDANGINIIEHKFITNKNDLIINSFIKDNLSIRSKRSLRNADEKIENLDEIKNTGKVVDKENVTEKCVGDAEYCNMTKEDYVAMLNDYIYPQTYEWILIGTHTAVFVIGLVGNTLVCVAVYRNHSMRTVTNYFLVNLAVADFMVLLFCLPATVLWDVTETWFLGDVLCKILLYFQSVSVTVSVLTLAFISVDRWYAICYPLKFKSTINRAKTAIFVIWAVSLLFNTPELVVLTTVKTVPLRFELEYLVQCTAIWSSTSDLVWHIIKVVFIYTIPLILMTMAYHQIVRILWSSEKIPGHAETTKLAPAEQTQLSSRRKAAKMLVAVVIMFAVCYFPVHLLSVLRYVLDMKQNDLITFLALISHVLCYANSAINPLIYNFMSGKYRREFHRAFCCSTRLTHDTLTTMTRLTTSKKKYDQAPEKLQRCDHMSLKHQIPSHLPISRHNYNHTSLKEQGYDHNKFSGHCGHMSLQCLKCDTKIDKTCDHMFSNCHKFDHINLKCQNCDHMFHNNKCNLMNNGQRRYKNVCTYNNNCSRT</sequence>
<evidence type="ECO:0000256" key="8">
    <source>
        <dbReference type="ARBA" id="ARBA00023224"/>
    </source>
</evidence>
<dbReference type="PROSITE" id="PS50262">
    <property type="entry name" value="G_PROTEIN_RECEP_F1_2"/>
    <property type="match status" value="1"/>
</dbReference>
<keyword evidence="7 9" id="KW-0675">Receptor</keyword>
<comment type="similarity">
    <text evidence="2 9">Belongs to the G-protein coupled receptor 1 family.</text>
</comment>
<evidence type="ECO:0000256" key="5">
    <source>
        <dbReference type="ARBA" id="ARBA00023040"/>
    </source>
</evidence>
<evidence type="ECO:0000256" key="1">
    <source>
        <dbReference type="ARBA" id="ARBA00004141"/>
    </source>
</evidence>
<feature type="transmembrane region" description="Helical" evidence="10">
    <location>
        <begin position="232"/>
        <end position="255"/>
    </location>
</feature>
<feature type="transmembrane region" description="Helical" evidence="10">
    <location>
        <begin position="374"/>
        <end position="399"/>
    </location>
</feature>
<feature type="transmembrane region" description="Helical" evidence="10">
    <location>
        <begin position="116"/>
        <end position="141"/>
    </location>
</feature>
<dbReference type="CDD" id="cd15208">
    <property type="entry name" value="7tmA_OXR"/>
    <property type="match status" value="1"/>
</dbReference>
<evidence type="ECO:0000256" key="9">
    <source>
        <dbReference type="RuleBase" id="RU000688"/>
    </source>
</evidence>
<evidence type="ECO:0000256" key="10">
    <source>
        <dbReference type="SAM" id="Phobius"/>
    </source>
</evidence>
<proteinExistence type="inferred from homology"/>
<comment type="subcellular location">
    <subcellularLocation>
        <location evidence="1">Membrane</location>
        <topology evidence="1">Multi-pass membrane protein</topology>
    </subcellularLocation>
</comment>
<feature type="transmembrane region" description="Helical" evidence="10">
    <location>
        <begin position="280"/>
        <end position="302"/>
    </location>
</feature>
<dbReference type="Gene3D" id="1.20.1070.10">
    <property type="entry name" value="Rhodopsin 7-helix transmembrane proteins"/>
    <property type="match status" value="1"/>
</dbReference>
<evidence type="ECO:0000256" key="2">
    <source>
        <dbReference type="ARBA" id="ARBA00010663"/>
    </source>
</evidence>
<organism evidence="13 14">
    <name type="scientific">Vanessa tameamea</name>
    <name type="common">Kamehameha butterfly</name>
    <dbReference type="NCBI Taxonomy" id="334116"/>
    <lineage>
        <taxon>Eukaryota</taxon>
        <taxon>Metazoa</taxon>
        <taxon>Ecdysozoa</taxon>
        <taxon>Arthropoda</taxon>
        <taxon>Hexapoda</taxon>
        <taxon>Insecta</taxon>
        <taxon>Pterygota</taxon>
        <taxon>Neoptera</taxon>
        <taxon>Endopterygota</taxon>
        <taxon>Lepidoptera</taxon>
        <taxon>Glossata</taxon>
        <taxon>Ditrysia</taxon>
        <taxon>Papilionoidea</taxon>
        <taxon>Nymphalidae</taxon>
        <taxon>Nymphalinae</taxon>
        <taxon>Vanessa</taxon>
    </lineage>
</organism>
<gene>
    <name evidence="14" type="primary">LOC113401806</name>
</gene>
<dbReference type="PRINTS" id="PR01064">
    <property type="entry name" value="OREXINR"/>
</dbReference>
<evidence type="ECO:0000313" key="14">
    <source>
        <dbReference type="RefSeq" id="XP_026497647.2"/>
    </source>
</evidence>
<dbReference type="Pfam" id="PF00001">
    <property type="entry name" value="7tm_1"/>
    <property type="match status" value="1"/>
</dbReference>
<evidence type="ECO:0000259" key="12">
    <source>
        <dbReference type="PROSITE" id="PS50262"/>
    </source>
</evidence>
<dbReference type="InterPro" id="IPR017452">
    <property type="entry name" value="GPCR_Rhodpsn_7TM"/>
</dbReference>
<dbReference type="SUPFAM" id="SSF81321">
    <property type="entry name" value="Family A G protein-coupled receptor-like"/>
    <property type="match status" value="1"/>
</dbReference>
<dbReference type="OMA" id="LHIPGMN"/>
<evidence type="ECO:0000256" key="6">
    <source>
        <dbReference type="ARBA" id="ARBA00023136"/>
    </source>
</evidence>
<name>A0A8B8IMH9_VANTA</name>
<evidence type="ECO:0000313" key="13">
    <source>
        <dbReference type="Proteomes" id="UP001652626"/>
    </source>
</evidence>
<dbReference type="GO" id="GO:0007631">
    <property type="term" value="P:feeding behavior"/>
    <property type="evidence" value="ECO:0007669"/>
    <property type="project" value="InterPro"/>
</dbReference>
<dbReference type="GO" id="GO:0016499">
    <property type="term" value="F:orexin receptor activity"/>
    <property type="evidence" value="ECO:0007669"/>
    <property type="project" value="InterPro"/>
</dbReference>
<keyword evidence="13" id="KW-1185">Reference proteome</keyword>
<evidence type="ECO:0000256" key="11">
    <source>
        <dbReference type="SAM" id="SignalP"/>
    </source>
</evidence>
<feature type="domain" description="G-protein coupled receptors family 1 profile" evidence="12">
    <location>
        <begin position="132"/>
        <end position="396"/>
    </location>
</feature>
<dbReference type="InterPro" id="IPR000276">
    <property type="entry name" value="GPCR_Rhodpsn"/>
</dbReference>
<keyword evidence="5 9" id="KW-0297">G-protein coupled receptor</keyword>
<dbReference type="SMART" id="SM01381">
    <property type="entry name" value="7TM_GPCR_Srsx"/>
    <property type="match status" value="1"/>
</dbReference>
<keyword evidence="6 10" id="KW-0472">Membrane</keyword>
<dbReference type="PRINTS" id="PR00237">
    <property type="entry name" value="GPCRRHODOPSN"/>
</dbReference>
<dbReference type="PANTHER" id="PTHR45695:SF15">
    <property type="entry name" value="OPSIN RH2"/>
    <property type="match status" value="1"/>
</dbReference>
<keyword evidence="11" id="KW-0732">Signal</keyword>
<dbReference type="GeneID" id="113401806"/>
<evidence type="ECO:0000256" key="3">
    <source>
        <dbReference type="ARBA" id="ARBA00022692"/>
    </source>
</evidence>
<dbReference type="GO" id="GO:0005886">
    <property type="term" value="C:plasma membrane"/>
    <property type="evidence" value="ECO:0007669"/>
    <property type="project" value="TreeGrafter"/>
</dbReference>
<dbReference type="RefSeq" id="XP_026497647.2">
    <property type="nucleotide sequence ID" value="XM_026641862.2"/>
</dbReference>
<keyword evidence="3 9" id="KW-0812">Transmembrane</keyword>
<feature type="signal peptide" evidence="11">
    <location>
        <begin position="1"/>
        <end position="20"/>
    </location>
</feature>
<protein>
    <submittedName>
        <fullName evidence="14">Orexin/Hypocretin receptor type 1-like</fullName>
    </submittedName>
</protein>
<dbReference type="PROSITE" id="PS00237">
    <property type="entry name" value="G_PROTEIN_RECEP_F1_1"/>
    <property type="match status" value="1"/>
</dbReference>
<evidence type="ECO:0000256" key="7">
    <source>
        <dbReference type="ARBA" id="ARBA00023170"/>
    </source>
</evidence>
<accession>A0A8B8IMH9</accession>
<keyword evidence="8 9" id="KW-0807">Transducer</keyword>
<dbReference type="PANTHER" id="PTHR45695">
    <property type="entry name" value="LEUCOKININ RECEPTOR-RELATED"/>
    <property type="match status" value="1"/>
</dbReference>
<feature type="transmembrane region" description="Helical" evidence="10">
    <location>
        <begin position="190"/>
        <end position="211"/>
    </location>
</feature>
<feature type="transmembrane region" description="Helical" evidence="10">
    <location>
        <begin position="153"/>
        <end position="175"/>
    </location>
</feature>
<evidence type="ECO:0000256" key="4">
    <source>
        <dbReference type="ARBA" id="ARBA00022989"/>
    </source>
</evidence>
<dbReference type="OrthoDB" id="5987936at2759"/>
<dbReference type="AlphaFoldDB" id="A0A8B8IMH9"/>